<feature type="region of interest" description="Disordered" evidence="1">
    <location>
        <begin position="172"/>
        <end position="199"/>
    </location>
</feature>
<protein>
    <submittedName>
        <fullName evidence="2">Uncharacterized protein</fullName>
    </submittedName>
</protein>
<feature type="region of interest" description="Disordered" evidence="1">
    <location>
        <begin position="89"/>
        <end position="115"/>
    </location>
</feature>
<name>A0A016RTA9_9BILA</name>
<evidence type="ECO:0000313" key="2">
    <source>
        <dbReference type="EMBL" id="EYB81362.1"/>
    </source>
</evidence>
<evidence type="ECO:0000256" key="1">
    <source>
        <dbReference type="SAM" id="MobiDB-lite"/>
    </source>
</evidence>
<accession>A0A016RTA9</accession>
<proteinExistence type="predicted"/>
<feature type="compositionally biased region" description="Basic and acidic residues" evidence="1">
    <location>
        <begin position="187"/>
        <end position="199"/>
    </location>
</feature>
<dbReference type="Proteomes" id="UP000024635">
    <property type="component" value="Unassembled WGS sequence"/>
</dbReference>
<evidence type="ECO:0000313" key="3">
    <source>
        <dbReference type="Proteomes" id="UP000024635"/>
    </source>
</evidence>
<dbReference type="OrthoDB" id="5872386at2759"/>
<gene>
    <name evidence="2" type="primary">Acey_s0386.g446</name>
    <name evidence="2" type="ORF">Y032_0386g446</name>
</gene>
<organism evidence="2 3">
    <name type="scientific">Ancylostoma ceylanicum</name>
    <dbReference type="NCBI Taxonomy" id="53326"/>
    <lineage>
        <taxon>Eukaryota</taxon>
        <taxon>Metazoa</taxon>
        <taxon>Ecdysozoa</taxon>
        <taxon>Nematoda</taxon>
        <taxon>Chromadorea</taxon>
        <taxon>Rhabditida</taxon>
        <taxon>Rhabditina</taxon>
        <taxon>Rhabditomorpha</taxon>
        <taxon>Strongyloidea</taxon>
        <taxon>Ancylostomatidae</taxon>
        <taxon>Ancylostomatinae</taxon>
        <taxon>Ancylostoma</taxon>
    </lineage>
</organism>
<dbReference type="AlphaFoldDB" id="A0A016RTA9"/>
<comment type="caution">
    <text evidence="2">The sequence shown here is derived from an EMBL/GenBank/DDBJ whole genome shotgun (WGS) entry which is preliminary data.</text>
</comment>
<sequence>MQNMDLRSDLEAVEGVVNAVTTCVDKVLDTLDLIPPIVDSAGENNVSRGDIERLELAVKTTLQALGMLSNKVYTLEDLVFFLKRAVDADKRSDNKPTAPPKVENSLVQDPSNMPDENDIDNCTAQLGDCSLEHDGAYVGDDDGVAMVADTPQRGRRRSKSATRMIKKVFRRLSHSRSRLPKSSLDLGQHDADVTLPLEK</sequence>
<reference evidence="3" key="1">
    <citation type="journal article" date="2015" name="Nat. Genet.">
        <title>The genome and transcriptome of the zoonotic hookworm Ancylostoma ceylanicum identify infection-specific gene families.</title>
        <authorList>
            <person name="Schwarz E.M."/>
            <person name="Hu Y."/>
            <person name="Antoshechkin I."/>
            <person name="Miller M.M."/>
            <person name="Sternberg P.W."/>
            <person name="Aroian R.V."/>
        </authorList>
    </citation>
    <scope>NUCLEOTIDE SEQUENCE</scope>
    <source>
        <strain evidence="3">HY135</strain>
    </source>
</reference>
<dbReference type="EMBL" id="JARK01001722">
    <property type="protein sequence ID" value="EYB81362.1"/>
    <property type="molecule type" value="Genomic_DNA"/>
</dbReference>
<keyword evidence="3" id="KW-1185">Reference proteome</keyword>